<keyword evidence="1 5" id="KW-0808">Transferase</keyword>
<gene>
    <name evidence="5" type="ORF">AB7Z85_16575</name>
</gene>
<evidence type="ECO:0000313" key="6">
    <source>
        <dbReference type="Proteomes" id="UP001561463"/>
    </source>
</evidence>
<evidence type="ECO:0000256" key="1">
    <source>
        <dbReference type="ARBA" id="ARBA00022679"/>
    </source>
</evidence>
<evidence type="ECO:0000256" key="2">
    <source>
        <dbReference type="ARBA" id="ARBA00023315"/>
    </source>
</evidence>
<protein>
    <submittedName>
        <fullName evidence="5">GNAT family N-acetyltransferase</fullName>
        <ecNumber evidence="5">2.3.-.-</ecNumber>
    </submittedName>
</protein>
<keyword evidence="6" id="KW-1185">Reference proteome</keyword>
<feature type="domain" description="N-acetyltransferase" evidence="4">
    <location>
        <begin position="9"/>
        <end position="167"/>
    </location>
</feature>
<comment type="similarity">
    <text evidence="3">Belongs to the acetyltransferase family. RimJ subfamily.</text>
</comment>
<dbReference type="PANTHER" id="PTHR43792:SF8">
    <property type="entry name" value="[RIBOSOMAL PROTEIN US5]-ALANINE N-ACETYLTRANSFERASE"/>
    <property type="match status" value="1"/>
</dbReference>
<reference evidence="5 6" key="1">
    <citation type="submission" date="2024-03" db="EMBL/GenBank/DDBJ databases">
        <title>Role of Flies in the Dissemination of Carbapenem-Resistant Enterobacteriaceae (CRE): An Epidemiological and Genomic Study in China.</title>
        <authorList>
            <person name="Chen K."/>
            <person name="Zhang R."/>
            <person name="Chen S."/>
        </authorList>
    </citation>
    <scope>NUCLEOTIDE SEQUENCE [LARGE SCALE GENOMIC DNA]</scope>
    <source>
        <strain evidence="6">fly-313</strain>
    </source>
</reference>
<dbReference type="InterPro" id="IPR051531">
    <property type="entry name" value="N-acetyltransferase"/>
</dbReference>
<evidence type="ECO:0000256" key="3">
    <source>
        <dbReference type="ARBA" id="ARBA00038502"/>
    </source>
</evidence>
<accession>A0ABV4A9H1</accession>
<dbReference type="Pfam" id="PF13302">
    <property type="entry name" value="Acetyltransf_3"/>
    <property type="match status" value="1"/>
</dbReference>
<dbReference type="PROSITE" id="PS51186">
    <property type="entry name" value="GNAT"/>
    <property type="match status" value="1"/>
</dbReference>
<organism evidence="5 6">
    <name type="scientific">Pseudenterobacter timonensis</name>
    <dbReference type="NCBI Taxonomy" id="1755099"/>
    <lineage>
        <taxon>Bacteria</taxon>
        <taxon>Pseudomonadati</taxon>
        <taxon>Pseudomonadota</taxon>
        <taxon>Gammaproteobacteria</taxon>
        <taxon>Enterobacterales</taxon>
        <taxon>Enterobacteriaceae</taxon>
        <taxon>Pseudenterobacter</taxon>
    </lineage>
</organism>
<dbReference type="InterPro" id="IPR016181">
    <property type="entry name" value="Acyl_CoA_acyltransferase"/>
</dbReference>
<dbReference type="EMBL" id="JBFZPZ010000014">
    <property type="protein sequence ID" value="MEX9254114.1"/>
    <property type="molecule type" value="Genomic_DNA"/>
</dbReference>
<dbReference type="EC" id="2.3.-.-" evidence="5"/>
<dbReference type="Proteomes" id="UP001561463">
    <property type="component" value="Unassembled WGS sequence"/>
</dbReference>
<dbReference type="Gene3D" id="3.40.630.30">
    <property type="match status" value="1"/>
</dbReference>
<dbReference type="RefSeq" id="WP_369498503.1">
    <property type="nucleotide sequence ID" value="NZ_JBFZPZ010000014.1"/>
</dbReference>
<sequence length="169" mass="19020">MATIKTSRLRLTPFHPSDWPFFHALRKNPLVMRYMAAILPEKEIRRLFALRLVTPHTFVIRADGDTTPLGDIGLHISSQHPDEADIGYTVIPEAQGKGVASEALRAVCDYGFREAGIRAVNAYVLADNRGSVRVLEKAGFVRTQILEKAYDINGVHYDDWVYRLERGAV</sequence>
<dbReference type="SUPFAM" id="SSF55729">
    <property type="entry name" value="Acyl-CoA N-acyltransferases (Nat)"/>
    <property type="match status" value="1"/>
</dbReference>
<comment type="caution">
    <text evidence="5">The sequence shown here is derived from an EMBL/GenBank/DDBJ whole genome shotgun (WGS) entry which is preliminary data.</text>
</comment>
<keyword evidence="2 5" id="KW-0012">Acyltransferase</keyword>
<dbReference type="PANTHER" id="PTHR43792">
    <property type="entry name" value="GNAT FAMILY, PUTATIVE (AFU_ORTHOLOGUE AFUA_3G00765)-RELATED-RELATED"/>
    <property type="match status" value="1"/>
</dbReference>
<evidence type="ECO:0000259" key="4">
    <source>
        <dbReference type="PROSITE" id="PS51186"/>
    </source>
</evidence>
<proteinExistence type="inferred from homology"/>
<dbReference type="InterPro" id="IPR000182">
    <property type="entry name" value="GNAT_dom"/>
</dbReference>
<evidence type="ECO:0000313" key="5">
    <source>
        <dbReference type="EMBL" id="MEX9254114.1"/>
    </source>
</evidence>
<dbReference type="GO" id="GO:0016746">
    <property type="term" value="F:acyltransferase activity"/>
    <property type="evidence" value="ECO:0007669"/>
    <property type="project" value="UniProtKB-KW"/>
</dbReference>
<name>A0ABV4A9H1_9ENTR</name>
<dbReference type="CDD" id="cd04301">
    <property type="entry name" value="NAT_SF"/>
    <property type="match status" value="1"/>
</dbReference>